<organism evidence="1 2">
    <name type="scientific">Gellertiella hungarica</name>
    <dbReference type="NCBI Taxonomy" id="1572859"/>
    <lineage>
        <taxon>Bacteria</taxon>
        <taxon>Pseudomonadati</taxon>
        <taxon>Pseudomonadota</taxon>
        <taxon>Alphaproteobacteria</taxon>
        <taxon>Hyphomicrobiales</taxon>
        <taxon>Rhizobiaceae</taxon>
        <taxon>Gellertiella</taxon>
    </lineage>
</organism>
<gene>
    <name evidence="1" type="ORF">GGR23_001967</name>
</gene>
<name>A0A7W6NKU9_9HYPH</name>
<accession>A0A7W6NKU9</accession>
<dbReference type="EMBL" id="JACIEZ010000003">
    <property type="protein sequence ID" value="MBB4064780.1"/>
    <property type="molecule type" value="Genomic_DNA"/>
</dbReference>
<dbReference type="AlphaFoldDB" id="A0A7W6NKU9"/>
<proteinExistence type="predicted"/>
<dbReference type="Proteomes" id="UP000528286">
    <property type="component" value="Unassembled WGS sequence"/>
</dbReference>
<evidence type="ECO:0000313" key="1">
    <source>
        <dbReference type="EMBL" id="MBB4064780.1"/>
    </source>
</evidence>
<sequence length="46" mass="4963">MPDKITMISVCWMTLMGAMFAAMLTLADSDPAAIHHTTSRVVTAHS</sequence>
<dbReference type="RefSeq" id="WP_183366084.1">
    <property type="nucleotide sequence ID" value="NZ_JACIEZ010000003.1"/>
</dbReference>
<keyword evidence="2" id="KW-1185">Reference proteome</keyword>
<evidence type="ECO:0000313" key="2">
    <source>
        <dbReference type="Proteomes" id="UP000528286"/>
    </source>
</evidence>
<protein>
    <submittedName>
        <fullName evidence="1">Uncharacterized protein</fullName>
    </submittedName>
</protein>
<reference evidence="1 2" key="1">
    <citation type="submission" date="2020-08" db="EMBL/GenBank/DDBJ databases">
        <title>Genomic Encyclopedia of Type Strains, Phase IV (KMG-IV): sequencing the most valuable type-strain genomes for metagenomic binning, comparative biology and taxonomic classification.</title>
        <authorList>
            <person name="Goeker M."/>
        </authorList>
    </citation>
    <scope>NUCLEOTIDE SEQUENCE [LARGE SCALE GENOMIC DNA]</scope>
    <source>
        <strain evidence="1 2">DSM 29853</strain>
    </source>
</reference>
<comment type="caution">
    <text evidence="1">The sequence shown here is derived from an EMBL/GenBank/DDBJ whole genome shotgun (WGS) entry which is preliminary data.</text>
</comment>